<reference evidence="2 3" key="1">
    <citation type="journal article" date="2014" name="PLoS Genet.">
        <title>Phylogenetically driven sequencing of extremely halophilic archaea reveals strategies for static and dynamic osmo-response.</title>
        <authorList>
            <person name="Becker E.A."/>
            <person name="Seitzer P.M."/>
            <person name="Tritt A."/>
            <person name="Larsen D."/>
            <person name="Krusor M."/>
            <person name="Yao A.I."/>
            <person name="Wu D."/>
            <person name="Madern D."/>
            <person name="Eisen J.A."/>
            <person name="Darling A.E."/>
            <person name="Facciotti M.T."/>
        </authorList>
    </citation>
    <scope>NUCLEOTIDE SEQUENCE [LARGE SCALE GENOMIC DNA]</scope>
    <source>
        <strain evidence="3">DSM 14919 / CCM 7023 / CIP 107410 / JCM 9276 / NCIMB 13854 / Aa 2.2</strain>
    </source>
</reference>
<dbReference type="Proteomes" id="UP000011535">
    <property type="component" value="Unassembled WGS sequence"/>
</dbReference>
<organism evidence="2 3">
    <name type="scientific">Haloferax lucentense (strain DSM 14919 / JCM 9276 / NCIMB 13854 / Aa 2.2)</name>
    <name type="common">Haloferax alicantei</name>
    <dbReference type="NCBI Taxonomy" id="1230452"/>
    <lineage>
        <taxon>Archaea</taxon>
        <taxon>Methanobacteriati</taxon>
        <taxon>Methanobacteriota</taxon>
        <taxon>Stenosarchaea group</taxon>
        <taxon>Halobacteria</taxon>
        <taxon>Halobacteriales</taxon>
        <taxon>Haloferacaceae</taxon>
        <taxon>Haloferax</taxon>
    </lineage>
</organism>
<gene>
    <name evidence="2" type="ORF">C456_05678</name>
</gene>
<dbReference type="AlphaFoldDB" id="M0GTT3"/>
<protein>
    <submittedName>
        <fullName evidence="2">Bat-like protein</fullName>
    </submittedName>
</protein>
<evidence type="ECO:0000313" key="3">
    <source>
        <dbReference type="Proteomes" id="UP000011535"/>
    </source>
</evidence>
<comment type="caution">
    <text evidence="2">The sequence shown here is derived from an EMBL/GenBank/DDBJ whole genome shotgun (WGS) entry which is preliminary data.</text>
</comment>
<proteinExistence type="predicted"/>
<feature type="compositionally biased region" description="Basic residues" evidence="1">
    <location>
        <begin position="150"/>
        <end position="170"/>
    </location>
</feature>
<evidence type="ECO:0000256" key="1">
    <source>
        <dbReference type="SAM" id="MobiDB-lite"/>
    </source>
</evidence>
<feature type="compositionally biased region" description="Basic and acidic residues" evidence="1">
    <location>
        <begin position="123"/>
        <end position="144"/>
    </location>
</feature>
<sequence>MAREGAQGVRVCLDIWHPDCWTLQVTAETSGGLLGHGVHEIDGLANGRFTAYADTVEEVDDLLAAVRESPLTESVWETDDHDGDAGVPGSAARGIVVRYDLGNSINDALVSRVHPRRAGSDAGRPRALDRARPRDAPDRPRAARGDSSGAKRRHRRGTHHRPRRRRRHVPDRRALRTPARGVRVGPPPRLLHVAPRGERGVAGGGVGHLEGDAPRTPPESRIETARRLLTPRFGSPGRKPTGRRSPHS</sequence>
<feature type="region of interest" description="Disordered" evidence="1">
    <location>
        <begin position="116"/>
        <end position="248"/>
    </location>
</feature>
<feature type="compositionally biased region" description="Basic and acidic residues" evidence="1">
    <location>
        <begin position="209"/>
        <end position="226"/>
    </location>
</feature>
<accession>M0GTT3</accession>
<evidence type="ECO:0000313" key="2">
    <source>
        <dbReference type="EMBL" id="ELZ75615.1"/>
    </source>
</evidence>
<name>M0GTT3_HALL2</name>
<dbReference type="EMBL" id="AOLH01000009">
    <property type="protein sequence ID" value="ELZ75615.1"/>
    <property type="molecule type" value="Genomic_DNA"/>
</dbReference>